<dbReference type="InterPro" id="IPR050832">
    <property type="entry name" value="Bact_Acetyltransf"/>
</dbReference>
<dbReference type="Proteomes" id="UP000809431">
    <property type="component" value="Unassembled WGS sequence"/>
</dbReference>
<organism evidence="4 5">
    <name type="scientific">Jeongeupia naejangsanensis</name>
    <dbReference type="NCBI Taxonomy" id="613195"/>
    <lineage>
        <taxon>Bacteria</taxon>
        <taxon>Pseudomonadati</taxon>
        <taxon>Pseudomonadota</taxon>
        <taxon>Betaproteobacteria</taxon>
        <taxon>Neisseriales</taxon>
        <taxon>Chitinibacteraceae</taxon>
        <taxon>Jeongeupia</taxon>
    </lineage>
</organism>
<dbReference type="PROSITE" id="PS51186">
    <property type="entry name" value="GNAT"/>
    <property type="match status" value="1"/>
</dbReference>
<reference evidence="4 5" key="1">
    <citation type="submission" date="2021-01" db="EMBL/GenBank/DDBJ databases">
        <title>Draft Genome Sequence and Polyhydroxyalkanoate Biosynthetic Potential of Jeongeupia naejangsanensis Type Strain DSM 24253.</title>
        <authorList>
            <person name="Turrini P."/>
            <person name="Artuso I."/>
            <person name="Lugli G.A."/>
            <person name="Frangipani E."/>
            <person name="Ventura M."/>
            <person name="Visca P."/>
        </authorList>
    </citation>
    <scope>NUCLEOTIDE SEQUENCE [LARGE SCALE GENOMIC DNA]</scope>
    <source>
        <strain evidence="4 5">DSM 24253</strain>
    </source>
</reference>
<feature type="domain" description="N-acetyltransferase" evidence="3">
    <location>
        <begin position="4"/>
        <end position="159"/>
    </location>
</feature>
<dbReference type="EMBL" id="JAESND010000002">
    <property type="protein sequence ID" value="MBM3115619.1"/>
    <property type="molecule type" value="Genomic_DNA"/>
</dbReference>
<accession>A0ABS2BJ45</accession>
<dbReference type="PANTHER" id="PTHR43877">
    <property type="entry name" value="AMINOALKYLPHOSPHONATE N-ACETYLTRANSFERASE-RELATED-RELATED"/>
    <property type="match status" value="1"/>
</dbReference>
<keyword evidence="2" id="KW-0012">Acyltransferase</keyword>
<evidence type="ECO:0000313" key="5">
    <source>
        <dbReference type="Proteomes" id="UP000809431"/>
    </source>
</evidence>
<evidence type="ECO:0000256" key="1">
    <source>
        <dbReference type="ARBA" id="ARBA00022679"/>
    </source>
</evidence>
<sequence length="159" mass="17657">MSTLQLQTITPDTLDQVLDIQAVCYPAHYHEPRSVFARKLALSPDSHWLAWRDNEALGYFFTHPWRGLTPPPLATELAGLPPDPDCHFLHDLAIHPRARGSGVAQALIEHALAWGRQQQMTKALLVAVQGAAPFWARHGFRELGAAPGYGDSAILMHRQ</sequence>
<comment type="caution">
    <text evidence="4">The sequence shown here is derived from an EMBL/GenBank/DDBJ whole genome shotgun (WGS) entry which is preliminary data.</text>
</comment>
<dbReference type="InterPro" id="IPR000182">
    <property type="entry name" value="GNAT_dom"/>
</dbReference>
<proteinExistence type="predicted"/>
<dbReference type="RefSeq" id="WP_203537281.1">
    <property type="nucleotide sequence ID" value="NZ_JAESND010000002.1"/>
</dbReference>
<protein>
    <submittedName>
        <fullName evidence="4">GNAT family N-acetyltransferase</fullName>
    </submittedName>
</protein>
<keyword evidence="5" id="KW-1185">Reference proteome</keyword>
<dbReference type="Gene3D" id="3.40.630.30">
    <property type="match status" value="1"/>
</dbReference>
<dbReference type="InterPro" id="IPR016181">
    <property type="entry name" value="Acyl_CoA_acyltransferase"/>
</dbReference>
<evidence type="ECO:0000256" key="2">
    <source>
        <dbReference type="ARBA" id="ARBA00023315"/>
    </source>
</evidence>
<name>A0ABS2BJ45_9NEIS</name>
<evidence type="ECO:0000259" key="3">
    <source>
        <dbReference type="PROSITE" id="PS51186"/>
    </source>
</evidence>
<dbReference type="SUPFAM" id="SSF55729">
    <property type="entry name" value="Acyl-CoA N-acyltransferases (Nat)"/>
    <property type="match status" value="1"/>
</dbReference>
<keyword evidence="1" id="KW-0808">Transferase</keyword>
<dbReference type="CDD" id="cd04301">
    <property type="entry name" value="NAT_SF"/>
    <property type="match status" value="1"/>
</dbReference>
<evidence type="ECO:0000313" key="4">
    <source>
        <dbReference type="EMBL" id="MBM3115619.1"/>
    </source>
</evidence>
<gene>
    <name evidence="4" type="ORF">JMJ54_07250</name>
</gene>
<dbReference type="Pfam" id="PF00583">
    <property type="entry name" value="Acetyltransf_1"/>
    <property type="match status" value="1"/>
</dbReference>